<dbReference type="InterPro" id="IPR051068">
    <property type="entry name" value="MFS_Domain-Containing_Protein"/>
</dbReference>
<evidence type="ECO:0000259" key="6">
    <source>
        <dbReference type="PROSITE" id="PS50850"/>
    </source>
</evidence>
<feature type="transmembrane region" description="Helical" evidence="5">
    <location>
        <begin position="160"/>
        <end position="183"/>
    </location>
</feature>
<proteinExistence type="predicted"/>
<dbReference type="PANTHER" id="PTHR23510:SF22">
    <property type="entry name" value="MAJOR FACILITATOR SUPERFAMILY (MFS) PROFILE DOMAIN-CONTAINING PROTEIN"/>
    <property type="match status" value="1"/>
</dbReference>
<dbReference type="Proteomes" id="UP001303046">
    <property type="component" value="Unassembled WGS sequence"/>
</dbReference>
<gene>
    <name evidence="7" type="primary">Necator_chrIII.g11007</name>
    <name evidence="7" type="ORF">RB195_010242</name>
</gene>
<feature type="domain" description="Major facilitator superfamily (MFS) profile" evidence="6">
    <location>
        <begin position="63"/>
        <end position="510"/>
    </location>
</feature>
<feature type="transmembrane region" description="Helical" evidence="5">
    <location>
        <begin position="320"/>
        <end position="343"/>
    </location>
</feature>
<dbReference type="EMBL" id="JAVFWL010000003">
    <property type="protein sequence ID" value="KAK6742860.1"/>
    <property type="molecule type" value="Genomic_DNA"/>
</dbReference>
<keyword evidence="4 5" id="KW-0472">Membrane</keyword>
<dbReference type="SUPFAM" id="SSF103473">
    <property type="entry name" value="MFS general substrate transporter"/>
    <property type="match status" value="1"/>
</dbReference>
<feature type="transmembrane region" description="Helical" evidence="5">
    <location>
        <begin position="414"/>
        <end position="434"/>
    </location>
</feature>
<dbReference type="InterPro" id="IPR036259">
    <property type="entry name" value="MFS_trans_sf"/>
</dbReference>
<feature type="transmembrane region" description="Helical" evidence="5">
    <location>
        <begin position="100"/>
        <end position="122"/>
    </location>
</feature>
<organism evidence="7 8">
    <name type="scientific">Necator americanus</name>
    <name type="common">Human hookworm</name>
    <dbReference type="NCBI Taxonomy" id="51031"/>
    <lineage>
        <taxon>Eukaryota</taxon>
        <taxon>Metazoa</taxon>
        <taxon>Ecdysozoa</taxon>
        <taxon>Nematoda</taxon>
        <taxon>Chromadorea</taxon>
        <taxon>Rhabditida</taxon>
        <taxon>Rhabditina</taxon>
        <taxon>Rhabditomorpha</taxon>
        <taxon>Strongyloidea</taxon>
        <taxon>Ancylostomatidae</taxon>
        <taxon>Bunostominae</taxon>
        <taxon>Necator</taxon>
    </lineage>
</organism>
<evidence type="ECO:0000256" key="5">
    <source>
        <dbReference type="SAM" id="Phobius"/>
    </source>
</evidence>
<dbReference type="InterPro" id="IPR020846">
    <property type="entry name" value="MFS_dom"/>
</dbReference>
<feature type="transmembrane region" description="Helical" evidence="5">
    <location>
        <begin position="481"/>
        <end position="502"/>
    </location>
</feature>
<dbReference type="PANTHER" id="PTHR23510">
    <property type="entry name" value="INNER MEMBRANE TRANSPORT PROTEIN YAJR"/>
    <property type="match status" value="1"/>
</dbReference>
<keyword evidence="8" id="KW-1185">Reference proteome</keyword>
<dbReference type="Pfam" id="PF07690">
    <property type="entry name" value="MFS_1"/>
    <property type="match status" value="1"/>
</dbReference>
<comment type="subcellular location">
    <subcellularLocation>
        <location evidence="1">Membrane</location>
        <topology evidence="1">Multi-pass membrane protein</topology>
    </subcellularLocation>
</comment>
<dbReference type="InterPro" id="IPR011701">
    <property type="entry name" value="MFS"/>
</dbReference>
<comment type="caution">
    <text evidence="7">The sequence shown here is derived from an EMBL/GenBank/DDBJ whole genome shotgun (WGS) entry which is preliminary data.</text>
</comment>
<dbReference type="CDD" id="cd17326">
    <property type="entry name" value="MFS_MFSD8"/>
    <property type="match status" value="1"/>
</dbReference>
<reference evidence="7 8" key="1">
    <citation type="submission" date="2023-08" db="EMBL/GenBank/DDBJ databases">
        <title>A Necator americanus chromosomal reference genome.</title>
        <authorList>
            <person name="Ilik V."/>
            <person name="Petrzelkova K.J."/>
            <person name="Pardy F."/>
            <person name="Fuh T."/>
            <person name="Niatou-Singa F.S."/>
            <person name="Gouil Q."/>
            <person name="Baker L."/>
            <person name="Ritchie M.E."/>
            <person name="Jex A.R."/>
            <person name="Gazzola D."/>
            <person name="Li H."/>
            <person name="Toshio Fujiwara R."/>
            <person name="Zhan B."/>
            <person name="Aroian R.V."/>
            <person name="Pafco B."/>
            <person name="Schwarz E.M."/>
        </authorList>
    </citation>
    <scope>NUCLEOTIDE SEQUENCE [LARGE SCALE GENOMIC DNA]</scope>
    <source>
        <strain evidence="7 8">Aroian</strain>
        <tissue evidence="7">Whole animal</tissue>
    </source>
</reference>
<accession>A0ABR1CZH4</accession>
<name>A0ABR1CZH4_NECAM</name>
<dbReference type="PROSITE" id="PS50850">
    <property type="entry name" value="MFS"/>
    <property type="match status" value="1"/>
</dbReference>
<feature type="transmembrane region" description="Helical" evidence="5">
    <location>
        <begin position="278"/>
        <end position="300"/>
    </location>
</feature>
<feature type="transmembrane region" description="Helical" evidence="5">
    <location>
        <begin position="61"/>
        <end position="80"/>
    </location>
</feature>
<feature type="transmembrane region" description="Helical" evidence="5">
    <location>
        <begin position="195"/>
        <end position="217"/>
    </location>
</feature>
<dbReference type="Gene3D" id="1.20.1250.20">
    <property type="entry name" value="MFS general substrate transporter like domains"/>
    <property type="match status" value="1"/>
</dbReference>
<feature type="transmembrane region" description="Helical" evidence="5">
    <location>
        <begin position="237"/>
        <end position="257"/>
    </location>
</feature>
<evidence type="ECO:0000256" key="3">
    <source>
        <dbReference type="ARBA" id="ARBA00022989"/>
    </source>
</evidence>
<feature type="transmembrane region" description="Helical" evidence="5">
    <location>
        <begin position="355"/>
        <end position="375"/>
    </location>
</feature>
<evidence type="ECO:0000313" key="7">
    <source>
        <dbReference type="EMBL" id="KAK6742860.1"/>
    </source>
</evidence>
<evidence type="ECO:0000256" key="1">
    <source>
        <dbReference type="ARBA" id="ARBA00004141"/>
    </source>
</evidence>
<feature type="transmembrane region" description="Helical" evidence="5">
    <location>
        <begin position="134"/>
        <end position="154"/>
    </location>
</feature>
<sequence length="529" mass="58251">MKVKASQRRSTLQSINAWMTAVPLSPSEKSRRSTLSRNGTVKSISGSIVEKKKVEEAETPWRSIYLLTAICMFCGVQFSIYFPTLWPFLNKVDPTASETFFGIITAAFSIGQGLASPLFGFWMNRSKSVRQPMICGIVVMIVSNIIFCFVEAFKEKERRWIMMISRFFIGLGAGTVGVMRAYASTASNLKDRARAITFIQASYVIGMTVGPGVPVAFTPIGFPGWAAGPLHFNMYTAPAWFACLVCIASLVLLIILLEENYAGLQTEGGDDYNPLPKYDVFAVSVCVITQFTLMFIITNLETIGSMYAMAMWGWTTKETVVYIGILQAVNGAASVLVYAGFVVKLGDYVSGGRERVWTMIGLGLGLIYHIATFPYPVGSTLKWNPANTSDSGDENVGCDPSKYSWCNSVHEVNFWLYAVLYCTLLAACFPVVNVSMNTLFSKILGARRQGTMQGIMLMSGSLARTLGPLLVSWLFQTHGPIPVWGIELGTLGGALLLWLVLYRRLVPLKIPQLACGESMKYANGTKYRM</sequence>
<evidence type="ECO:0000313" key="8">
    <source>
        <dbReference type="Proteomes" id="UP001303046"/>
    </source>
</evidence>
<evidence type="ECO:0000256" key="4">
    <source>
        <dbReference type="ARBA" id="ARBA00023136"/>
    </source>
</evidence>
<keyword evidence="3 5" id="KW-1133">Transmembrane helix</keyword>
<keyword evidence="2 5" id="KW-0812">Transmembrane</keyword>
<feature type="transmembrane region" description="Helical" evidence="5">
    <location>
        <begin position="455"/>
        <end position="475"/>
    </location>
</feature>
<evidence type="ECO:0000256" key="2">
    <source>
        <dbReference type="ARBA" id="ARBA00022692"/>
    </source>
</evidence>
<protein>
    <recommendedName>
        <fullName evidence="6">Major facilitator superfamily (MFS) profile domain-containing protein</fullName>
    </recommendedName>
</protein>